<keyword evidence="2" id="KW-0408">Iron</keyword>
<organism evidence="5">
    <name type="scientific">Attheya septentrionalis</name>
    <dbReference type="NCBI Taxonomy" id="420275"/>
    <lineage>
        <taxon>Eukaryota</taxon>
        <taxon>Sar</taxon>
        <taxon>Stramenopiles</taxon>
        <taxon>Ochrophyta</taxon>
        <taxon>Bacillariophyta</taxon>
        <taxon>Coscinodiscophyceae</taxon>
        <taxon>Chaetocerotophycidae</taxon>
        <taxon>Chaetocerotales</taxon>
        <taxon>Attheyaceae</taxon>
        <taxon>Attheya</taxon>
    </lineage>
</organism>
<reference evidence="5" key="1">
    <citation type="submission" date="2021-01" db="EMBL/GenBank/DDBJ databases">
        <authorList>
            <person name="Corre E."/>
            <person name="Pelletier E."/>
            <person name="Niang G."/>
            <person name="Scheremetjew M."/>
            <person name="Finn R."/>
            <person name="Kale V."/>
            <person name="Holt S."/>
            <person name="Cochrane G."/>
            <person name="Meng A."/>
            <person name="Brown T."/>
            <person name="Cohen L."/>
        </authorList>
    </citation>
    <scope>NUCLEOTIDE SEQUENCE</scope>
    <source>
        <strain evidence="5">CCMP2084</strain>
    </source>
</reference>
<sequence length="123" mass="14134">MSSINHAKRRQRRPVQTFSSAVPSSREEERLLALAIQNSKMDRSRTSSAAWVSVPSGPTFYPTVEEFEGNPLHYINKIRHIAEKYGICKIVPPKGWNPPFCKFQVYQQNRCMMVDTYPVMSSL</sequence>
<proteinExistence type="predicted"/>
<feature type="domain" description="JmjN" evidence="4">
    <location>
        <begin position="57"/>
        <end position="99"/>
    </location>
</feature>
<dbReference type="PROSITE" id="PS51183">
    <property type="entry name" value="JMJN"/>
    <property type="match status" value="1"/>
</dbReference>
<evidence type="ECO:0000256" key="2">
    <source>
        <dbReference type="ARBA" id="ARBA00023004"/>
    </source>
</evidence>
<dbReference type="GO" id="GO:0010468">
    <property type="term" value="P:regulation of gene expression"/>
    <property type="evidence" value="ECO:0007669"/>
    <property type="project" value="TreeGrafter"/>
</dbReference>
<dbReference type="Gene3D" id="2.60.120.650">
    <property type="entry name" value="Cupin"/>
    <property type="match status" value="1"/>
</dbReference>
<dbReference type="Pfam" id="PF02375">
    <property type="entry name" value="JmjN"/>
    <property type="match status" value="1"/>
</dbReference>
<evidence type="ECO:0000256" key="3">
    <source>
        <dbReference type="SAM" id="MobiDB-lite"/>
    </source>
</evidence>
<dbReference type="PANTHER" id="PTHR10694">
    <property type="entry name" value="LYSINE-SPECIFIC DEMETHYLASE"/>
    <property type="match status" value="1"/>
</dbReference>
<feature type="compositionally biased region" description="Basic residues" evidence="3">
    <location>
        <begin position="1"/>
        <end position="13"/>
    </location>
</feature>
<dbReference type="PANTHER" id="PTHR10694:SF33">
    <property type="entry name" value="LYSINE-SPECIFIC DEMETHYLASE 5"/>
    <property type="match status" value="1"/>
</dbReference>
<dbReference type="EMBL" id="HBHQ01021747">
    <property type="protein sequence ID" value="CAD9822861.1"/>
    <property type="molecule type" value="Transcribed_RNA"/>
</dbReference>
<dbReference type="InterPro" id="IPR003349">
    <property type="entry name" value="JmjN"/>
</dbReference>
<dbReference type="SMART" id="SM00545">
    <property type="entry name" value="JmjN"/>
    <property type="match status" value="1"/>
</dbReference>
<dbReference type="GO" id="GO:0046872">
    <property type="term" value="F:metal ion binding"/>
    <property type="evidence" value="ECO:0007669"/>
    <property type="project" value="UniProtKB-KW"/>
</dbReference>
<evidence type="ECO:0000313" key="5">
    <source>
        <dbReference type="EMBL" id="CAD9822861.1"/>
    </source>
</evidence>
<keyword evidence="1" id="KW-0479">Metal-binding</keyword>
<dbReference type="GO" id="GO:0005634">
    <property type="term" value="C:nucleus"/>
    <property type="evidence" value="ECO:0007669"/>
    <property type="project" value="TreeGrafter"/>
</dbReference>
<dbReference type="GO" id="GO:0141052">
    <property type="term" value="F:histone H3 demethylase activity"/>
    <property type="evidence" value="ECO:0007669"/>
    <property type="project" value="UniProtKB-ARBA"/>
</dbReference>
<evidence type="ECO:0000256" key="1">
    <source>
        <dbReference type="ARBA" id="ARBA00022723"/>
    </source>
</evidence>
<dbReference type="GO" id="GO:0000785">
    <property type="term" value="C:chromatin"/>
    <property type="evidence" value="ECO:0007669"/>
    <property type="project" value="TreeGrafter"/>
</dbReference>
<evidence type="ECO:0000259" key="4">
    <source>
        <dbReference type="PROSITE" id="PS51183"/>
    </source>
</evidence>
<accession>A0A7S2UMF3</accession>
<feature type="compositionally biased region" description="Polar residues" evidence="3">
    <location>
        <begin position="14"/>
        <end position="23"/>
    </location>
</feature>
<dbReference type="AlphaFoldDB" id="A0A7S2UMF3"/>
<name>A0A7S2UMF3_9STRA</name>
<gene>
    <name evidence="5" type="ORF">ASEP1449_LOCUS14695</name>
</gene>
<protein>
    <recommendedName>
        <fullName evidence="4">JmjN domain-containing protein</fullName>
    </recommendedName>
</protein>
<feature type="region of interest" description="Disordered" evidence="3">
    <location>
        <begin position="1"/>
        <end position="27"/>
    </location>
</feature>